<dbReference type="PIRSF" id="PIRSF019455">
    <property type="entry name" value="CopR_AtkY"/>
    <property type="match status" value="1"/>
</dbReference>
<accession>A0A5B1CQ86</accession>
<evidence type="ECO:0000313" key="6">
    <source>
        <dbReference type="Proteomes" id="UP000322699"/>
    </source>
</evidence>
<dbReference type="Proteomes" id="UP000322699">
    <property type="component" value="Unassembled WGS sequence"/>
</dbReference>
<dbReference type="InterPro" id="IPR036388">
    <property type="entry name" value="WH-like_DNA-bd_sf"/>
</dbReference>
<gene>
    <name evidence="5" type="primary">mgrA</name>
    <name evidence="5" type="ORF">LF1_45800</name>
</gene>
<dbReference type="SUPFAM" id="SSF46785">
    <property type="entry name" value="Winged helix' DNA-binding domain"/>
    <property type="match status" value="1"/>
</dbReference>
<evidence type="ECO:0000256" key="2">
    <source>
        <dbReference type="ARBA" id="ARBA00023015"/>
    </source>
</evidence>
<dbReference type="Gene3D" id="1.10.10.10">
    <property type="entry name" value="Winged helix-like DNA-binding domain superfamily/Winged helix DNA-binding domain"/>
    <property type="match status" value="1"/>
</dbReference>
<dbReference type="Gene3D" id="1.10.4040.10">
    <property type="entry name" value="Penicillinase repressor domain"/>
    <property type="match status" value="1"/>
</dbReference>
<reference evidence="5 6" key="1">
    <citation type="submission" date="2019-08" db="EMBL/GenBank/DDBJ databases">
        <title>Deep-cultivation of Planctomycetes and their phenomic and genomic characterization uncovers novel biology.</title>
        <authorList>
            <person name="Wiegand S."/>
            <person name="Jogler M."/>
            <person name="Boedeker C."/>
            <person name="Pinto D."/>
            <person name="Vollmers J."/>
            <person name="Rivas-Marin E."/>
            <person name="Kohn T."/>
            <person name="Peeters S.H."/>
            <person name="Heuer A."/>
            <person name="Rast P."/>
            <person name="Oberbeckmann S."/>
            <person name="Bunk B."/>
            <person name="Jeske O."/>
            <person name="Meyerdierks A."/>
            <person name="Storesund J.E."/>
            <person name="Kallscheuer N."/>
            <person name="Luecker S."/>
            <person name="Lage O.M."/>
            <person name="Pohl T."/>
            <person name="Merkel B.J."/>
            <person name="Hornburger P."/>
            <person name="Mueller R.-W."/>
            <person name="Bruemmer F."/>
            <person name="Labrenz M."/>
            <person name="Spormann A.M."/>
            <person name="Op Den Camp H."/>
            <person name="Overmann J."/>
            <person name="Amann R."/>
            <person name="Jetten M.S.M."/>
            <person name="Mascher T."/>
            <person name="Medema M.H."/>
            <person name="Devos D.P."/>
            <person name="Kaster A.-K."/>
            <person name="Ovreas L."/>
            <person name="Rohde M."/>
            <person name="Galperin M.Y."/>
            <person name="Jogler C."/>
        </authorList>
    </citation>
    <scope>NUCLEOTIDE SEQUENCE [LARGE SCALE GENOMIC DNA]</scope>
    <source>
        <strain evidence="5 6">LF1</strain>
    </source>
</reference>
<dbReference type="GO" id="GO:0003677">
    <property type="term" value="F:DNA binding"/>
    <property type="evidence" value="ECO:0007669"/>
    <property type="project" value="UniProtKB-KW"/>
</dbReference>
<keyword evidence="6" id="KW-1185">Reference proteome</keyword>
<evidence type="ECO:0000256" key="3">
    <source>
        <dbReference type="ARBA" id="ARBA00023125"/>
    </source>
</evidence>
<dbReference type="AlphaFoldDB" id="A0A5B1CQ86"/>
<dbReference type="Pfam" id="PF03965">
    <property type="entry name" value="Penicillinase_R"/>
    <property type="match status" value="1"/>
</dbReference>
<dbReference type="OrthoDB" id="284965at2"/>
<sequence>MARKAQDVTDAELAILEQLWSSGPTSVKVLATELYGDAGASTTATVQKLLGRLERKQCVARDPSVWPRLFRAAIDRSELIQRRLQNTADELCEGSLAPLLTHLVRRSGLSRGDRSKLKSMLEDLDGDQPDSKGGQ</sequence>
<dbReference type="InterPro" id="IPR036390">
    <property type="entry name" value="WH_DNA-bd_sf"/>
</dbReference>
<keyword evidence="2" id="KW-0805">Transcription regulation</keyword>
<name>A0A5B1CQ86_9BACT</name>
<dbReference type="RefSeq" id="WP_068261178.1">
    <property type="nucleotide sequence ID" value="NZ_LWSK01000022.1"/>
</dbReference>
<evidence type="ECO:0000256" key="1">
    <source>
        <dbReference type="ARBA" id="ARBA00011046"/>
    </source>
</evidence>
<proteinExistence type="inferred from homology"/>
<comment type="similarity">
    <text evidence="1">Belongs to the BlaI transcriptional regulatory family.</text>
</comment>
<evidence type="ECO:0000256" key="4">
    <source>
        <dbReference type="ARBA" id="ARBA00023163"/>
    </source>
</evidence>
<dbReference type="InterPro" id="IPR005650">
    <property type="entry name" value="BlaI_family"/>
</dbReference>
<dbReference type="GO" id="GO:0045892">
    <property type="term" value="P:negative regulation of DNA-templated transcription"/>
    <property type="evidence" value="ECO:0007669"/>
    <property type="project" value="InterPro"/>
</dbReference>
<keyword evidence="4" id="KW-0804">Transcription</keyword>
<dbReference type="EMBL" id="VRLW01000001">
    <property type="protein sequence ID" value="KAA1262019.1"/>
    <property type="molecule type" value="Genomic_DNA"/>
</dbReference>
<keyword evidence="3" id="KW-0238">DNA-binding</keyword>
<protein>
    <submittedName>
        <fullName evidence="5">HTH-type transcriptional regulator MgrA</fullName>
    </submittedName>
</protein>
<evidence type="ECO:0000313" key="5">
    <source>
        <dbReference type="EMBL" id="KAA1262019.1"/>
    </source>
</evidence>
<organism evidence="5 6">
    <name type="scientific">Rubripirellula obstinata</name>
    <dbReference type="NCBI Taxonomy" id="406547"/>
    <lineage>
        <taxon>Bacteria</taxon>
        <taxon>Pseudomonadati</taxon>
        <taxon>Planctomycetota</taxon>
        <taxon>Planctomycetia</taxon>
        <taxon>Pirellulales</taxon>
        <taxon>Pirellulaceae</taxon>
        <taxon>Rubripirellula</taxon>
    </lineage>
</organism>
<comment type="caution">
    <text evidence="5">The sequence shown here is derived from an EMBL/GenBank/DDBJ whole genome shotgun (WGS) entry which is preliminary data.</text>
</comment>